<dbReference type="AlphaFoldDB" id="A0A6J4S1V7"/>
<protein>
    <submittedName>
        <fullName evidence="2">Uncharacterized protein</fullName>
    </submittedName>
</protein>
<name>A0A6J4S1V7_9ACTN</name>
<gene>
    <name evidence="2" type="ORF">AVDCRST_MAG65-1785</name>
</gene>
<proteinExistence type="predicted"/>
<dbReference type="EMBL" id="CADCVL010000325">
    <property type="protein sequence ID" value="CAA9486855.1"/>
    <property type="molecule type" value="Genomic_DNA"/>
</dbReference>
<organism evidence="2">
    <name type="scientific">uncultured Solirubrobacteraceae bacterium</name>
    <dbReference type="NCBI Taxonomy" id="1162706"/>
    <lineage>
        <taxon>Bacteria</taxon>
        <taxon>Bacillati</taxon>
        <taxon>Actinomycetota</taxon>
        <taxon>Thermoleophilia</taxon>
        <taxon>Solirubrobacterales</taxon>
        <taxon>Solirubrobacteraceae</taxon>
        <taxon>environmental samples</taxon>
    </lineage>
</organism>
<sequence>GRDSAPGRRPRDPGATARTAGGRQGGDSRRAARRARRRARRRRAAGHPRPGAADLRL</sequence>
<feature type="compositionally biased region" description="Basic residues" evidence="1">
    <location>
        <begin position="31"/>
        <end position="46"/>
    </location>
</feature>
<feature type="region of interest" description="Disordered" evidence="1">
    <location>
        <begin position="1"/>
        <end position="57"/>
    </location>
</feature>
<feature type="compositionally biased region" description="Low complexity" evidence="1">
    <location>
        <begin position="47"/>
        <end position="57"/>
    </location>
</feature>
<feature type="non-terminal residue" evidence="2">
    <location>
        <position position="1"/>
    </location>
</feature>
<reference evidence="2" key="1">
    <citation type="submission" date="2020-02" db="EMBL/GenBank/DDBJ databases">
        <authorList>
            <person name="Meier V. D."/>
        </authorList>
    </citation>
    <scope>NUCLEOTIDE SEQUENCE</scope>
    <source>
        <strain evidence="2">AVDCRST_MAG65</strain>
    </source>
</reference>
<evidence type="ECO:0000256" key="1">
    <source>
        <dbReference type="SAM" id="MobiDB-lite"/>
    </source>
</evidence>
<accession>A0A6J4S1V7</accession>
<feature type="non-terminal residue" evidence="2">
    <location>
        <position position="57"/>
    </location>
</feature>
<feature type="compositionally biased region" description="Basic and acidic residues" evidence="1">
    <location>
        <begin position="1"/>
        <end position="12"/>
    </location>
</feature>
<evidence type="ECO:0000313" key="2">
    <source>
        <dbReference type="EMBL" id="CAA9486855.1"/>
    </source>
</evidence>